<protein>
    <submittedName>
        <fullName evidence="3">MerR family transcriptional regulator</fullName>
    </submittedName>
</protein>
<keyword evidence="4" id="KW-1185">Reference proteome</keyword>
<reference evidence="3 4" key="1">
    <citation type="journal article" date="2024" name="Int. J. Mol. Sci.">
        <title>Exploration of Alicyclobacillus spp. Genome in Search of Antibiotic Resistance.</title>
        <authorList>
            <person name="Bucka-Kolendo J."/>
            <person name="Kiousi D.E."/>
            <person name="Dekowska A."/>
            <person name="Mikolajczuk-Szczyrba A."/>
            <person name="Karadedos D.M."/>
            <person name="Michael P."/>
            <person name="Galanis A."/>
            <person name="Sokolowska B."/>
        </authorList>
    </citation>
    <scope>NUCLEOTIDE SEQUENCE [LARGE SCALE GENOMIC DNA]</scope>
    <source>
        <strain evidence="3 4">KKP 3000</strain>
    </source>
</reference>
<dbReference type="SUPFAM" id="SSF46955">
    <property type="entry name" value="Putative DNA-binding domain"/>
    <property type="match status" value="1"/>
</dbReference>
<evidence type="ECO:0000259" key="2">
    <source>
        <dbReference type="Pfam" id="PF13411"/>
    </source>
</evidence>
<proteinExistence type="predicted"/>
<dbReference type="EMBL" id="JBDXSU010000001">
    <property type="protein sequence ID" value="MFB5188761.1"/>
    <property type="molecule type" value="Genomic_DNA"/>
</dbReference>
<feature type="domain" description="HTH merR-type" evidence="2">
    <location>
        <begin position="10"/>
        <end position="78"/>
    </location>
</feature>
<sequence>MGIVQSTCTYTLSDIARKLDRPRTTVKEWSDLFRDYLPTVGTGRTMRYEESSVEIFALIAKMKEASSPNEMIRRTLQQNVCEIAVTTGVEPKPLLMQIVESYTQLLEQLKRMEDERRREHDELMNRLRSLTMEQEERFDQVRLTLEAENVELKKRIGRLSDALYLVVEQNEAMSRVVVDREETLLQSLRCVQDIGQTLNEVAVAVEQQKVSKRGWWPFRKS</sequence>
<organism evidence="3 4">
    <name type="scientific">Alicyclobacillus fastidiosus</name>
    <dbReference type="NCBI Taxonomy" id="392011"/>
    <lineage>
        <taxon>Bacteria</taxon>
        <taxon>Bacillati</taxon>
        <taxon>Bacillota</taxon>
        <taxon>Bacilli</taxon>
        <taxon>Bacillales</taxon>
        <taxon>Alicyclobacillaceae</taxon>
        <taxon>Alicyclobacillus</taxon>
    </lineage>
</organism>
<accession>A0ABV5A9J0</accession>
<evidence type="ECO:0000256" key="1">
    <source>
        <dbReference type="SAM" id="Coils"/>
    </source>
</evidence>
<dbReference type="InterPro" id="IPR009061">
    <property type="entry name" value="DNA-bd_dom_put_sf"/>
</dbReference>
<dbReference type="RefSeq" id="WP_275475599.1">
    <property type="nucleotide sequence ID" value="NZ_CP162940.1"/>
</dbReference>
<gene>
    <name evidence="3" type="ORF">KKP3000_001194</name>
</gene>
<evidence type="ECO:0000313" key="4">
    <source>
        <dbReference type="Proteomes" id="UP001579974"/>
    </source>
</evidence>
<comment type="caution">
    <text evidence="3">The sequence shown here is derived from an EMBL/GenBank/DDBJ whole genome shotgun (WGS) entry which is preliminary data.</text>
</comment>
<dbReference type="Pfam" id="PF13411">
    <property type="entry name" value="MerR_1"/>
    <property type="match status" value="1"/>
</dbReference>
<dbReference type="InterPro" id="IPR000551">
    <property type="entry name" value="MerR-type_HTH_dom"/>
</dbReference>
<evidence type="ECO:0000313" key="3">
    <source>
        <dbReference type="EMBL" id="MFB5188761.1"/>
    </source>
</evidence>
<name>A0ABV5A9J0_9BACL</name>
<feature type="coiled-coil region" evidence="1">
    <location>
        <begin position="95"/>
        <end position="126"/>
    </location>
</feature>
<keyword evidence="1" id="KW-0175">Coiled coil</keyword>
<dbReference type="Gene3D" id="1.10.1660.10">
    <property type="match status" value="1"/>
</dbReference>
<dbReference type="Proteomes" id="UP001579974">
    <property type="component" value="Unassembled WGS sequence"/>
</dbReference>